<dbReference type="EMBL" id="BART01016533">
    <property type="protein sequence ID" value="GAG82916.1"/>
    <property type="molecule type" value="Genomic_DNA"/>
</dbReference>
<organism evidence="1">
    <name type="scientific">marine sediment metagenome</name>
    <dbReference type="NCBI Taxonomy" id="412755"/>
    <lineage>
        <taxon>unclassified sequences</taxon>
        <taxon>metagenomes</taxon>
        <taxon>ecological metagenomes</taxon>
    </lineage>
</organism>
<name>X1CFA3_9ZZZZ</name>
<reference evidence="1" key="1">
    <citation type="journal article" date="2014" name="Front. Microbiol.">
        <title>High frequency of phylogenetically diverse reductive dehalogenase-homologous genes in deep subseafloor sedimentary metagenomes.</title>
        <authorList>
            <person name="Kawai M."/>
            <person name="Futagami T."/>
            <person name="Toyoda A."/>
            <person name="Takaki Y."/>
            <person name="Nishi S."/>
            <person name="Hori S."/>
            <person name="Arai W."/>
            <person name="Tsubouchi T."/>
            <person name="Morono Y."/>
            <person name="Uchiyama I."/>
            <person name="Ito T."/>
            <person name="Fujiyama A."/>
            <person name="Inagaki F."/>
            <person name="Takami H."/>
        </authorList>
    </citation>
    <scope>NUCLEOTIDE SEQUENCE</scope>
    <source>
        <strain evidence="1">Expedition CK06-06</strain>
    </source>
</reference>
<feature type="non-terminal residue" evidence="1">
    <location>
        <position position="1"/>
    </location>
</feature>
<dbReference type="SUPFAM" id="SSF69304">
    <property type="entry name" value="Tricorn protease N-terminal domain"/>
    <property type="match status" value="1"/>
</dbReference>
<accession>X1CFA3</accession>
<evidence type="ECO:0000313" key="1">
    <source>
        <dbReference type="EMBL" id="GAG82916.1"/>
    </source>
</evidence>
<comment type="caution">
    <text evidence="1">The sequence shown here is derived from an EMBL/GenBank/DDBJ whole genome shotgun (WGS) entry which is preliminary data.</text>
</comment>
<proteinExistence type="predicted"/>
<dbReference type="AlphaFoldDB" id="X1CFA3"/>
<sequence>IFVSFNTLRNDNVYALDTKTGKKYQVTSSKFGALDVACSANGNKIIFSDYSSQGFNLAEMEINPDQWIPIEAIKNNSIKLYEDLVKQEKGPVLSQNIPGKNYEAKPYRKWQNIFQFHSWAPFYFDYFDFDLKTLQIHPGLTLLSQNQLSTATTSIGYAYRDNNHHIITKFIYKGEYPVIEISADYGGPPFVYPDTLNASVSTRFNYNTRIYIPVNLTRNRFIRGFFPSIDAGYTNSRIFNEDKQIFDKGRWLMNYRFYFYNYLKMSDKDLFPKWGQIFDLRFVNSPYDQVNYGSEYSFRTTL</sequence>
<gene>
    <name evidence="1" type="ORF">S01H4_31767</name>
</gene>
<protein>
    <submittedName>
        <fullName evidence="1">Uncharacterized protein</fullName>
    </submittedName>
</protein>
<feature type="non-terminal residue" evidence="1">
    <location>
        <position position="302"/>
    </location>
</feature>